<proteinExistence type="predicted"/>
<organism evidence="2 3">
    <name type="scientific">Takifugu flavidus</name>
    <name type="common">sansaifugu</name>
    <dbReference type="NCBI Taxonomy" id="433684"/>
    <lineage>
        <taxon>Eukaryota</taxon>
        <taxon>Metazoa</taxon>
        <taxon>Chordata</taxon>
        <taxon>Craniata</taxon>
        <taxon>Vertebrata</taxon>
        <taxon>Euteleostomi</taxon>
        <taxon>Actinopterygii</taxon>
        <taxon>Neopterygii</taxon>
        <taxon>Teleostei</taxon>
        <taxon>Neoteleostei</taxon>
        <taxon>Acanthomorphata</taxon>
        <taxon>Eupercaria</taxon>
        <taxon>Tetraodontiformes</taxon>
        <taxon>Tetradontoidea</taxon>
        <taxon>Tetraodontidae</taxon>
        <taxon>Takifugu</taxon>
    </lineage>
</organism>
<name>A0A5C6NNP2_9TELE</name>
<evidence type="ECO:0000313" key="2">
    <source>
        <dbReference type="EMBL" id="TWW69044.1"/>
    </source>
</evidence>
<keyword evidence="3" id="KW-1185">Reference proteome</keyword>
<comment type="caution">
    <text evidence="2">The sequence shown here is derived from an EMBL/GenBank/DDBJ whole genome shotgun (WGS) entry which is preliminary data.</text>
</comment>
<feature type="region of interest" description="Disordered" evidence="1">
    <location>
        <begin position="1"/>
        <end position="113"/>
    </location>
</feature>
<evidence type="ECO:0000313" key="3">
    <source>
        <dbReference type="Proteomes" id="UP000324091"/>
    </source>
</evidence>
<sequence>MGNINAAVPSCRRWGASRPNAHPVNLSRCGQLTGGSQSQAEDGSTPPNSVETPKSAKVGKSGGPENSEHENSNRKASNSVPPTTQLLKGKQPGSQTPVKKDKRQSSSRFSLSNNRELQKLPAFKAVLTADAHLSPSSQVLLRQRCSLHMHILCRSDGDFLPPCRCELHLGSGGGLREPSVLQDSLQGGSHAMVRARPAAHVQCDNPAS</sequence>
<accession>A0A5C6NNP2</accession>
<gene>
    <name evidence="2" type="ORF">D4764_19G0008420</name>
</gene>
<evidence type="ECO:0000256" key="1">
    <source>
        <dbReference type="SAM" id="MobiDB-lite"/>
    </source>
</evidence>
<protein>
    <submittedName>
        <fullName evidence="2">PP2A B subunit isoform B'-delta</fullName>
    </submittedName>
</protein>
<feature type="compositionally biased region" description="Polar residues" evidence="1">
    <location>
        <begin position="74"/>
        <end position="97"/>
    </location>
</feature>
<dbReference type="Proteomes" id="UP000324091">
    <property type="component" value="Chromosome 19"/>
</dbReference>
<feature type="compositionally biased region" description="Polar residues" evidence="1">
    <location>
        <begin position="28"/>
        <end position="52"/>
    </location>
</feature>
<dbReference type="AlphaFoldDB" id="A0A5C6NNP2"/>
<reference evidence="2 3" key="1">
    <citation type="submission" date="2019-04" db="EMBL/GenBank/DDBJ databases">
        <title>Chromosome genome assembly for Takifugu flavidus.</title>
        <authorList>
            <person name="Xiao S."/>
        </authorList>
    </citation>
    <scope>NUCLEOTIDE SEQUENCE [LARGE SCALE GENOMIC DNA]</scope>
    <source>
        <strain evidence="2">HTHZ2018</strain>
        <tissue evidence="2">Muscle</tissue>
    </source>
</reference>
<dbReference type="EMBL" id="RHFK02000011">
    <property type="protein sequence ID" value="TWW69044.1"/>
    <property type="molecule type" value="Genomic_DNA"/>
</dbReference>